<evidence type="ECO:0000256" key="6">
    <source>
        <dbReference type="ARBA" id="ARBA00023136"/>
    </source>
</evidence>
<evidence type="ECO:0000256" key="1">
    <source>
        <dbReference type="ARBA" id="ARBA00004651"/>
    </source>
</evidence>
<feature type="transmembrane region" description="Helical" evidence="7">
    <location>
        <begin position="21"/>
        <end position="43"/>
    </location>
</feature>
<dbReference type="InterPro" id="IPR006135">
    <property type="entry name" value="T3SS_substrate_exporter"/>
</dbReference>
<keyword evidence="8" id="KW-0614">Plasmid</keyword>
<dbReference type="PANTHER" id="PTHR30531:SF6">
    <property type="entry name" value="SECRETION SYSTEM APPARATUS PROTEIN SSAU"/>
    <property type="match status" value="1"/>
</dbReference>
<dbReference type="InterPro" id="IPR029025">
    <property type="entry name" value="T3SS_substrate_exporter_C"/>
</dbReference>
<evidence type="ECO:0000256" key="5">
    <source>
        <dbReference type="ARBA" id="ARBA00022989"/>
    </source>
</evidence>
<evidence type="ECO:0000313" key="9">
    <source>
        <dbReference type="Proteomes" id="UP000502005"/>
    </source>
</evidence>
<proteinExistence type="inferred from homology"/>
<dbReference type="GO" id="GO:0005886">
    <property type="term" value="C:plasma membrane"/>
    <property type="evidence" value="ECO:0007669"/>
    <property type="project" value="UniProtKB-SubCell"/>
</dbReference>
<evidence type="ECO:0000256" key="4">
    <source>
        <dbReference type="ARBA" id="ARBA00022692"/>
    </source>
</evidence>
<keyword evidence="3" id="KW-1003">Cell membrane</keyword>
<dbReference type="Gene3D" id="3.40.1690.10">
    <property type="entry name" value="secretion proteins EscU"/>
    <property type="match status" value="1"/>
</dbReference>
<dbReference type="GO" id="GO:0009306">
    <property type="term" value="P:protein secretion"/>
    <property type="evidence" value="ECO:0007669"/>
    <property type="project" value="InterPro"/>
</dbReference>
<dbReference type="Proteomes" id="UP000502005">
    <property type="component" value="Plasmid pNE1B"/>
</dbReference>
<keyword evidence="4 7" id="KW-0812">Transmembrane</keyword>
<accession>A0A6B9G3W3</accession>
<feature type="transmembrane region" description="Helical" evidence="7">
    <location>
        <begin position="182"/>
        <end position="204"/>
    </location>
</feature>
<dbReference type="PRINTS" id="PR00950">
    <property type="entry name" value="TYPE3IMSPROT"/>
</dbReference>
<dbReference type="EMBL" id="CP024770">
    <property type="protein sequence ID" value="QGY32174.1"/>
    <property type="molecule type" value="Genomic_DNA"/>
</dbReference>
<dbReference type="Pfam" id="PF01312">
    <property type="entry name" value="Bac_export_2"/>
    <property type="match status" value="1"/>
</dbReference>
<organism evidence="8 9">
    <name type="scientific">Pantoea cypripedii</name>
    <name type="common">Pectobacterium cypripedii</name>
    <name type="synonym">Erwinia cypripedii</name>
    <dbReference type="NCBI Taxonomy" id="55209"/>
    <lineage>
        <taxon>Bacteria</taxon>
        <taxon>Pseudomonadati</taxon>
        <taxon>Pseudomonadota</taxon>
        <taxon>Gammaproteobacteria</taxon>
        <taxon>Enterobacterales</taxon>
        <taxon>Erwiniaceae</taxon>
        <taxon>Pantoea</taxon>
    </lineage>
</organism>
<keyword evidence="5 7" id="KW-1133">Transmembrane helix</keyword>
<geneLocation type="plasmid" evidence="9">
    <name>pne1b</name>
</geneLocation>
<evidence type="ECO:0000256" key="3">
    <source>
        <dbReference type="ARBA" id="ARBA00022475"/>
    </source>
</evidence>
<sequence length="354" mass="39354">MAEKTEKPTHKKIRDSRKKGQVAVSKEVTSGMLLVMILGYFSLEGPALWRALQNMHEVAISAANQSINFGLGQITGAFVSVMLRFMGGLGVLLVVTAIFTIMGQIGPLIANEAIKPSFKKLNVVSNAKNMVSKKNLFEFVKSLAKVLVLSLIFFLLLSKHTPSLQFLPLHPITTGLEVCLHLFFWMLISVIGFYVVIGIVDLAFQKYDNTKKMMMSLEEIKQENKNSEGNPEIKQKRKEIHREIQSGSLDANVKKSTAVVRNPTHIAVCLYYEPGITPLPQVIEMGRDKRALHIVRLAEKAGVPVIENIPVARGLANGTEVGGYIPSELFEPVAHILRLAMNLDYEEEEDDDED</sequence>
<feature type="transmembrane region" description="Helical" evidence="7">
    <location>
        <begin position="85"/>
        <end position="110"/>
    </location>
</feature>
<comment type="similarity">
    <text evidence="2">Belongs to the type III secretion exporter family.</text>
</comment>
<dbReference type="InterPro" id="IPR006307">
    <property type="entry name" value="BsaZ-like"/>
</dbReference>
<evidence type="ECO:0000256" key="2">
    <source>
        <dbReference type="ARBA" id="ARBA00010690"/>
    </source>
</evidence>
<comment type="subcellular location">
    <subcellularLocation>
        <location evidence="1">Cell membrane</location>
        <topology evidence="1">Multi-pass membrane protein</topology>
    </subcellularLocation>
</comment>
<dbReference type="NCBIfam" id="NF009364">
    <property type="entry name" value="PRK12721.1"/>
    <property type="match status" value="1"/>
</dbReference>
<gene>
    <name evidence="8" type="ORF">CUN67_24590</name>
</gene>
<dbReference type="PANTHER" id="PTHR30531">
    <property type="entry name" value="FLAGELLAR BIOSYNTHETIC PROTEIN FLHB"/>
    <property type="match status" value="1"/>
</dbReference>
<evidence type="ECO:0000256" key="7">
    <source>
        <dbReference type="SAM" id="Phobius"/>
    </source>
</evidence>
<feature type="transmembrane region" description="Helical" evidence="7">
    <location>
        <begin position="143"/>
        <end position="162"/>
    </location>
</feature>
<protein>
    <submittedName>
        <fullName evidence="8">EscU/YscU/HrcU family type III secretion system export apparatus switch protein</fullName>
    </submittedName>
</protein>
<reference evidence="8 9" key="1">
    <citation type="submission" date="2017-11" db="EMBL/GenBank/DDBJ databases">
        <title>Genome sequence of Pantoea cypripedii NE1.</title>
        <authorList>
            <person name="Nascimento F.X."/>
        </authorList>
    </citation>
    <scope>NUCLEOTIDE SEQUENCE [LARGE SCALE GENOMIC DNA]</scope>
    <source>
        <strain evidence="8 9">NE1</strain>
        <plasmid evidence="9">pne1b</plasmid>
    </source>
</reference>
<keyword evidence="6 7" id="KW-0472">Membrane</keyword>
<dbReference type="RefSeq" id="WP_208718070.1">
    <property type="nucleotide sequence ID" value="NZ_CP024770.1"/>
</dbReference>
<evidence type="ECO:0000313" key="8">
    <source>
        <dbReference type="EMBL" id="QGY32174.1"/>
    </source>
</evidence>
<dbReference type="NCBIfam" id="TIGR01404">
    <property type="entry name" value="FlhB_rel_III"/>
    <property type="match status" value="1"/>
</dbReference>
<dbReference type="SUPFAM" id="SSF160544">
    <property type="entry name" value="EscU C-terminal domain-like"/>
    <property type="match status" value="1"/>
</dbReference>
<dbReference type="AlphaFoldDB" id="A0A6B9G3W3"/>
<name>A0A6B9G3W3_PANCY</name>